<dbReference type="OrthoDB" id="3784817at2"/>
<comment type="caution">
    <text evidence="7">The sequence shown here is derived from an EMBL/GenBank/DDBJ whole genome shotgun (WGS) entry which is preliminary data.</text>
</comment>
<dbReference type="InterPro" id="IPR009057">
    <property type="entry name" value="Homeodomain-like_sf"/>
</dbReference>
<dbReference type="GO" id="GO:0003700">
    <property type="term" value="F:DNA-binding transcription factor activity"/>
    <property type="evidence" value="ECO:0007669"/>
    <property type="project" value="TreeGrafter"/>
</dbReference>
<evidence type="ECO:0000313" key="7">
    <source>
        <dbReference type="EMBL" id="PJJ57793.1"/>
    </source>
</evidence>
<gene>
    <name evidence="7" type="ORF">CLV56_2031</name>
</gene>
<keyword evidence="8" id="KW-1185">Reference proteome</keyword>
<dbReference type="InterPro" id="IPR036271">
    <property type="entry name" value="Tet_transcr_reg_TetR-rel_C_sf"/>
</dbReference>
<dbReference type="Proteomes" id="UP000230842">
    <property type="component" value="Unassembled WGS sequence"/>
</dbReference>
<evidence type="ECO:0000256" key="3">
    <source>
        <dbReference type="ARBA" id="ARBA00023163"/>
    </source>
</evidence>
<dbReference type="Gene3D" id="1.10.10.60">
    <property type="entry name" value="Homeodomain-like"/>
    <property type="match status" value="1"/>
</dbReference>
<dbReference type="InterPro" id="IPR041490">
    <property type="entry name" value="KstR2_TetR_C"/>
</dbReference>
<evidence type="ECO:0000256" key="5">
    <source>
        <dbReference type="SAM" id="MobiDB-lite"/>
    </source>
</evidence>
<dbReference type="InterPro" id="IPR001647">
    <property type="entry name" value="HTH_TetR"/>
</dbReference>
<sequence>MADQTRGRSRAGASAPLPKSHRTRERILDAAARVLSRKGYAGTRLQDVATEAGVQAPAIYYYFSSRDELIAEVMYVGAHRVRGHVNDVLAGLPLDTTPMGRILAAVEAHLRYELLISDYTTASVRNAGQVPREVRERATAEETAYTHMWRDLFEQARDAGELRGDLDVNLTRLLIIGAMNWAAEWWNPEQRTLDDLVAATQKLVLNGVGSP</sequence>
<evidence type="ECO:0000313" key="8">
    <source>
        <dbReference type="Proteomes" id="UP000230842"/>
    </source>
</evidence>
<dbReference type="RefSeq" id="WP_100414768.1">
    <property type="nucleotide sequence ID" value="NZ_PGEZ01000001.1"/>
</dbReference>
<dbReference type="AlphaFoldDB" id="A0A2M9BIM9"/>
<proteinExistence type="predicted"/>
<accession>A0A2M9BIM9</accession>
<dbReference type="SUPFAM" id="SSF46689">
    <property type="entry name" value="Homeodomain-like"/>
    <property type="match status" value="1"/>
</dbReference>
<dbReference type="Pfam" id="PF00440">
    <property type="entry name" value="TetR_N"/>
    <property type="match status" value="1"/>
</dbReference>
<dbReference type="InterPro" id="IPR050109">
    <property type="entry name" value="HTH-type_TetR-like_transc_reg"/>
</dbReference>
<dbReference type="SUPFAM" id="SSF48498">
    <property type="entry name" value="Tetracyclin repressor-like, C-terminal domain"/>
    <property type="match status" value="1"/>
</dbReference>
<dbReference type="GO" id="GO:0000976">
    <property type="term" value="F:transcription cis-regulatory region binding"/>
    <property type="evidence" value="ECO:0007669"/>
    <property type="project" value="TreeGrafter"/>
</dbReference>
<feature type="DNA-binding region" description="H-T-H motif" evidence="4">
    <location>
        <begin position="44"/>
        <end position="63"/>
    </location>
</feature>
<keyword evidence="2 4" id="KW-0238">DNA-binding</keyword>
<evidence type="ECO:0000259" key="6">
    <source>
        <dbReference type="PROSITE" id="PS50977"/>
    </source>
</evidence>
<keyword evidence="1" id="KW-0805">Transcription regulation</keyword>
<evidence type="ECO:0000256" key="2">
    <source>
        <dbReference type="ARBA" id="ARBA00023125"/>
    </source>
</evidence>
<protein>
    <submittedName>
        <fullName evidence="7">AcrR family transcriptional regulator</fullName>
    </submittedName>
</protein>
<dbReference type="PRINTS" id="PR00455">
    <property type="entry name" value="HTHTETR"/>
</dbReference>
<dbReference type="PANTHER" id="PTHR30055:SF234">
    <property type="entry name" value="HTH-TYPE TRANSCRIPTIONAL REGULATOR BETI"/>
    <property type="match status" value="1"/>
</dbReference>
<dbReference type="PANTHER" id="PTHR30055">
    <property type="entry name" value="HTH-TYPE TRANSCRIPTIONAL REGULATOR RUTR"/>
    <property type="match status" value="1"/>
</dbReference>
<feature type="region of interest" description="Disordered" evidence="5">
    <location>
        <begin position="1"/>
        <end position="22"/>
    </location>
</feature>
<dbReference type="Gene3D" id="1.10.357.10">
    <property type="entry name" value="Tetracycline Repressor, domain 2"/>
    <property type="match status" value="1"/>
</dbReference>
<name>A0A2M9BIM9_9ACTN</name>
<dbReference type="Pfam" id="PF17932">
    <property type="entry name" value="TetR_C_24"/>
    <property type="match status" value="1"/>
</dbReference>
<dbReference type="PROSITE" id="PS50977">
    <property type="entry name" value="HTH_TETR_2"/>
    <property type="match status" value="1"/>
</dbReference>
<organism evidence="7 8">
    <name type="scientific">Mumia flava</name>
    <dbReference type="NCBI Taxonomy" id="1348852"/>
    <lineage>
        <taxon>Bacteria</taxon>
        <taxon>Bacillati</taxon>
        <taxon>Actinomycetota</taxon>
        <taxon>Actinomycetes</taxon>
        <taxon>Propionibacteriales</taxon>
        <taxon>Nocardioidaceae</taxon>
        <taxon>Mumia</taxon>
    </lineage>
</organism>
<reference evidence="7 8" key="1">
    <citation type="submission" date="2017-11" db="EMBL/GenBank/DDBJ databases">
        <title>Genomic Encyclopedia of Archaeal and Bacterial Type Strains, Phase II (KMG-II): From Individual Species to Whole Genera.</title>
        <authorList>
            <person name="Goeker M."/>
        </authorList>
    </citation>
    <scope>NUCLEOTIDE SEQUENCE [LARGE SCALE GENOMIC DNA]</scope>
    <source>
        <strain evidence="7 8">DSM 27763</strain>
    </source>
</reference>
<keyword evidence="3" id="KW-0804">Transcription</keyword>
<dbReference type="EMBL" id="PGEZ01000001">
    <property type="protein sequence ID" value="PJJ57793.1"/>
    <property type="molecule type" value="Genomic_DNA"/>
</dbReference>
<feature type="domain" description="HTH tetR-type" evidence="6">
    <location>
        <begin position="21"/>
        <end position="81"/>
    </location>
</feature>
<evidence type="ECO:0000256" key="1">
    <source>
        <dbReference type="ARBA" id="ARBA00023015"/>
    </source>
</evidence>
<evidence type="ECO:0000256" key="4">
    <source>
        <dbReference type="PROSITE-ProRule" id="PRU00335"/>
    </source>
</evidence>